<keyword evidence="9" id="KW-0788">Thiol protease</keyword>
<dbReference type="Gene3D" id="1.10.8.10">
    <property type="entry name" value="DNA helicase RuvA subunit, C-terminal domain"/>
    <property type="match status" value="1"/>
</dbReference>
<comment type="similarity">
    <text evidence="2">Belongs to the peptidase C64 family.</text>
</comment>
<evidence type="ECO:0000259" key="12">
    <source>
        <dbReference type="PROSITE" id="PS50802"/>
    </source>
</evidence>
<evidence type="ECO:0000313" key="14">
    <source>
        <dbReference type="Proteomes" id="UP000031036"/>
    </source>
</evidence>
<proteinExistence type="inferred from homology"/>
<feature type="region of interest" description="Disordered" evidence="11">
    <location>
        <begin position="570"/>
        <end position="626"/>
    </location>
</feature>
<evidence type="ECO:0000256" key="11">
    <source>
        <dbReference type="SAM" id="MobiDB-lite"/>
    </source>
</evidence>
<dbReference type="GO" id="GO:0005737">
    <property type="term" value="C:cytoplasm"/>
    <property type="evidence" value="ECO:0007669"/>
    <property type="project" value="TreeGrafter"/>
</dbReference>
<dbReference type="CDD" id="cd22768">
    <property type="entry name" value="OTU_OTUD7"/>
    <property type="match status" value="1"/>
</dbReference>
<dbReference type="Proteomes" id="UP000031036">
    <property type="component" value="Unassembled WGS sequence"/>
</dbReference>
<reference evidence="13 14" key="1">
    <citation type="submission" date="2014-11" db="EMBL/GenBank/DDBJ databases">
        <title>Genetic blueprint of the zoonotic pathogen Toxocara canis.</title>
        <authorList>
            <person name="Zhu X.-Q."/>
            <person name="Korhonen P.K."/>
            <person name="Cai H."/>
            <person name="Young N.D."/>
            <person name="Nejsum P."/>
            <person name="von Samson-Himmelstjerna G."/>
            <person name="Boag P.R."/>
            <person name="Tan P."/>
            <person name="Li Q."/>
            <person name="Min J."/>
            <person name="Yang Y."/>
            <person name="Wang X."/>
            <person name="Fang X."/>
            <person name="Hall R.S."/>
            <person name="Hofmann A."/>
            <person name="Sternberg P.W."/>
            <person name="Jex A.R."/>
            <person name="Gasser R.B."/>
        </authorList>
    </citation>
    <scope>NUCLEOTIDE SEQUENCE [LARGE SCALE GENOMIC DNA]</scope>
    <source>
        <strain evidence="13">PN_DK_2014</strain>
    </source>
</reference>
<sequence length="743" mass="83763">MLDKDEGAHAEALEEFVAITHTTPKLARVFLEGDAWDVAASVQRFNNWNKRNEGPQTISPSTSNGKVEEASNDSSDYEERKWSWNVAKRFEMPSCAFVLPNLSELPAEFRHFLEEDLIETTILKKLENSGHLNWWCWNGGGQRLWPLSTSGDGNCLLHAASLGLWGVHDRHLMLRKTLHEMITRGSRRHTLYRRWRFAESKANQESGLTLSDEEWQKEWKILLDSAAATPRKAGQPNEAKLESENSGSEQVYASLETIHVFALAHVLKRSIIVVSDTVLRNAMGEELSPIPFGGIYLPLECPPEQCIRSPLVLCYDSAHFSAVVTMRPTPNSTLLPVIPIVDRDRNLLPVHFAVDPGPDFTWWKDAEDDEIAARIELNEADRLSLICEYLDIAKVEVRRGSHRKSVGLRHGHNDDASKSMTLACGGDLAKKHLSSGIIFEIAQHIRSKFRSSANRKSMHKRWADAVTVADLHHSSIILAAHLDNCVHEYMEHMVESYMCCARQRFEQAKRTPATVTRQRNRISRSFSTSSLLIKCINVHCEKVASQSTNFLCNDCFEYQKQLMASFGTRPGQLRSLRSGTTTDREEEEDWDKKRNTVRSIKSNTMPVLSTNSSDSTGRGLPGDETPRRTLHTVAVHNAQHPSESVTTKVSSIEGTNGLPEEYVLPELMAKGIQYGDLRAKQSNSHQKRLVYWQPMRKSVDSSKEQVIKAIENRLADVIHAGEKLGVSAEELLAHLKMRNSAPQ</sequence>
<dbReference type="PANTHER" id="PTHR13367:SF27">
    <property type="entry name" value="OTU DOMAIN-CONTAINING PROTEIN"/>
    <property type="match status" value="1"/>
</dbReference>
<feature type="compositionally biased region" description="Polar residues" evidence="11">
    <location>
        <begin position="49"/>
        <end position="65"/>
    </location>
</feature>
<evidence type="ECO:0000256" key="6">
    <source>
        <dbReference type="ARBA" id="ARBA00022771"/>
    </source>
</evidence>
<evidence type="ECO:0000313" key="13">
    <source>
        <dbReference type="EMBL" id="KHN76637.1"/>
    </source>
</evidence>
<gene>
    <name evidence="13" type="primary">OTUD7B</name>
    <name evidence="13" type="ORF">Tcan_14931</name>
</gene>
<evidence type="ECO:0000256" key="8">
    <source>
        <dbReference type="ARBA" id="ARBA00022801"/>
    </source>
</evidence>
<evidence type="ECO:0000256" key="1">
    <source>
        <dbReference type="ARBA" id="ARBA00000707"/>
    </source>
</evidence>
<dbReference type="OMA" id="LVTCINK"/>
<evidence type="ECO:0000256" key="5">
    <source>
        <dbReference type="ARBA" id="ARBA00022723"/>
    </source>
</evidence>
<dbReference type="InterPro" id="IPR051346">
    <property type="entry name" value="OTU_Deubiquitinase"/>
</dbReference>
<evidence type="ECO:0000256" key="7">
    <source>
        <dbReference type="ARBA" id="ARBA00022786"/>
    </source>
</evidence>
<evidence type="ECO:0000256" key="10">
    <source>
        <dbReference type="ARBA" id="ARBA00022833"/>
    </source>
</evidence>
<dbReference type="AlphaFoldDB" id="A0A0B2V5A3"/>
<accession>A0A0B2V5A3</accession>
<dbReference type="GO" id="GO:0035871">
    <property type="term" value="P:protein K11-linked deubiquitination"/>
    <property type="evidence" value="ECO:0007669"/>
    <property type="project" value="TreeGrafter"/>
</dbReference>
<keyword evidence="5" id="KW-0479">Metal-binding</keyword>
<dbReference type="PANTHER" id="PTHR13367">
    <property type="entry name" value="UBIQUITIN THIOESTERASE"/>
    <property type="match status" value="1"/>
</dbReference>
<dbReference type="Pfam" id="PF02338">
    <property type="entry name" value="OTU"/>
    <property type="match status" value="1"/>
</dbReference>
<feature type="domain" description="OTU" evidence="12">
    <location>
        <begin position="144"/>
        <end position="326"/>
    </location>
</feature>
<keyword evidence="14" id="KW-1185">Reference proteome</keyword>
<dbReference type="PROSITE" id="PS50802">
    <property type="entry name" value="OTU"/>
    <property type="match status" value="1"/>
</dbReference>
<dbReference type="GO" id="GO:0070530">
    <property type="term" value="F:K63-linked polyubiquitin modification-dependent protein binding"/>
    <property type="evidence" value="ECO:0007669"/>
    <property type="project" value="TreeGrafter"/>
</dbReference>
<dbReference type="OrthoDB" id="10064699at2759"/>
<comment type="catalytic activity">
    <reaction evidence="1">
        <text>Thiol-dependent hydrolysis of ester, thioester, amide, peptide and isopeptide bonds formed by the C-terminal Gly of ubiquitin (a 76-residue protein attached to proteins as an intracellular targeting signal).</text>
        <dbReference type="EC" id="3.4.19.12"/>
    </reaction>
</comment>
<name>A0A0B2V5A3_TOXCA</name>
<protein>
    <recommendedName>
        <fullName evidence="3">ubiquitinyl hydrolase 1</fullName>
        <ecNumber evidence="3">3.4.19.12</ecNumber>
    </recommendedName>
</protein>
<evidence type="ECO:0000256" key="3">
    <source>
        <dbReference type="ARBA" id="ARBA00012759"/>
    </source>
</evidence>
<dbReference type="GO" id="GO:0005634">
    <property type="term" value="C:nucleus"/>
    <property type="evidence" value="ECO:0007669"/>
    <property type="project" value="TreeGrafter"/>
</dbReference>
<dbReference type="MEROPS" id="C64.A01"/>
<organism evidence="13 14">
    <name type="scientific">Toxocara canis</name>
    <name type="common">Canine roundworm</name>
    <dbReference type="NCBI Taxonomy" id="6265"/>
    <lineage>
        <taxon>Eukaryota</taxon>
        <taxon>Metazoa</taxon>
        <taxon>Ecdysozoa</taxon>
        <taxon>Nematoda</taxon>
        <taxon>Chromadorea</taxon>
        <taxon>Rhabditida</taxon>
        <taxon>Spirurina</taxon>
        <taxon>Ascaridomorpha</taxon>
        <taxon>Ascaridoidea</taxon>
        <taxon>Toxocaridae</taxon>
        <taxon>Toxocara</taxon>
    </lineage>
</organism>
<evidence type="ECO:0000256" key="2">
    <source>
        <dbReference type="ARBA" id="ARBA00005865"/>
    </source>
</evidence>
<keyword evidence="8" id="KW-0378">Hydrolase</keyword>
<dbReference type="GO" id="GO:0071108">
    <property type="term" value="P:protein K48-linked deubiquitination"/>
    <property type="evidence" value="ECO:0007669"/>
    <property type="project" value="TreeGrafter"/>
</dbReference>
<dbReference type="EC" id="3.4.19.12" evidence="3"/>
<keyword evidence="4" id="KW-0645">Protease</keyword>
<feature type="region of interest" description="Disordered" evidence="11">
    <location>
        <begin position="49"/>
        <end position="74"/>
    </location>
</feature>
<evidence type="ECO:0000256" key="9">
    <source>
        <dbReference type="ARBA" id="ARBA00022807"/>
    </source>
</evidence>
<dbReference type="EMBL" id="JPKZ01002481">
    <property type="protein sequence ID" value="KHN76637.1"/>
    <property type="molecule type" value="Genomic_DNA"/>
</dbReference>
<dbReference type="InterPro" id="IPR003323">
    <property type="entry name" value="OTU_dom"/>
</dbReference>
<dbReference type="GO" id="GO:0070536">
    <property type="term" value="P:protein K63-linked deubiquitination"/>
    <property type="evidence" value="ECO:0007669"/>
    <property type="project" value="TreeGrafter"/>
</dbReference>
<dbReference type="GO" id="GO:0004843">
    <property type="term" value="F:cysteine-type deubiquitinase activity"/>
    <property type="evidence" value="ECO:0007669"/>
    <property type="project" value="UniProtKB-EC"/>
</dbReference>
<evidence type="ECO:0000256" key="4">
    <source>
        <dbReference type="ARBA" id="ARBA00022670"/>
    </source>
</evidence>
<dbReference type="Pfam" id="PF14555">
    <property type="entry name" value="UBA_4"/>
    <property type="match status" value="1"/>
</dbReference>
<keyword evidence="10" id="KW-0862">Zinc</keyword>
<dbReference type="GO" id="GO:0008270">
    <property type="term" value="F:zinc ion binding"/>
    <property type="evidence" value="ECO:0007669"/>
    <property type="project" value="UniProtKB-KW"/>
</dbReference>
<feature type="compositionally biased region" description="Polar residues" evidence="11">
    <location>
        <begin position="597"/>
        <end position="616"/>
    </location>
</feature>
<dbReference type="GO" id="GO:0071947">
    <property type="term" value="P:protein deubiquitination involved in ubiquitin-dependent protein catabolic process"/>
    <property type="evidence" value="ECO:0007669"/>
    <property type="project" value="TreeGrafter"/>
</dbReference>
<keyword evidence="7" id="KW-0833">Ubl conjugation pathway</keyword>
<comment type="caution">
    <text evidence="13">The sequence shown here is derived from an EMBL/GenBank/DDBJ whole genome shotgun (WGS) entry which is preliminary data.</text>
</comment>
<keyword evidence="6" id="KW-0863">Zinc-finger</keyword>
<dbReference type="STRING" id="6265.A0A0B2V5A3"/>